<dbReference type="AlphaFoldDB" id="A0A6G0XIC4"/>
<keyword evidence="4" id="KW-1185">Reference proteome</keyword>
<dbReference type="Pfam" id="PF10551">
    <property type="entry name" value="MULE"/>
    <property type="match status" value="1"/>
</dbReference>
<feature type="chain" id="PRO_5026331241" description="MULE transposase domain-containing protein" evidence="1">
    <location>
        <begin position="21"/>
        <end position="248"/>
    </location>
</feature>
<sequence>FKLYVILLIMTMSIILPIKSMVLKNTNIYNDTLEPQELTHEVLNLEKPKMYKIVIGTQRTTKIIRDNMGFLYYKNKKTENKMLLKKIKKCYNCTDIWYVLNKKTENSCRETAHISPDQNNDKLVLCKQHNHQERLFNEEVPLLRQKLTEEALQKSVCSYSSRGIYMEEIVNSKSSENSFPLVYAILSGKTEEIYVELLSYIRNVLPLTYSQLTIITDYEYGLMKAIKTIFPESDQQGCNNTFYLKLKN</sequence>
<keyword evidence="1" id="KW-0732">Signal</keyword>
<dbReference type="Proteomes" id="UP000478052">
    <property type="component" value="Unassembled WGS sequence"/>
</dbReference>
<dbReference type="OrthoDB" id="7551987at2759"/>
<dbReference type="InterPro" id="IPR018289">
    <property type="entry name" value="MULE_transposase_dom"/>
</dbReference>
<reference evidence="3 4" key="1">
    <citation type="submission" date="2019-08" db="EMBL/GenBank/DDBJ databases">
        <title>Whole genome of Aphis craccivora.</title>
        <authorList>
            <person name="Voronova N.V."/>
            <person name="Shulinski R.S."/>
            <person name="Bandarenka Y.V."/>
            <person name="Zhorov D.G."/>
            <person name="Warner D."/>
        </authorList>
    </citation>
    <scope>NUCLEOTIDE SEQUENCE [LARGE SCALE GENOMIC DNA]</scope>
    <source>
        <strain evidence="3">180601</strain>
        <tissue evidence="3">Whole Body</tissue>
    </source>
</reference>
<feature type="signal peptide" evidence="1">
    <location>
        <begin position="1"/>
        <end position="20"/>
    </location>
</feature>
<accession>A0A6G0XIC4</accession>
<gene>
    <name evidence="3" type="ORF">FWK35_00030739</name>
</gene>
<dbReference type="EMBL" id="VUJU01007829">
    <property type="protein sequence ID" value="KAF0739893.1"/>
    <property type="molecule type" value="Genomic_DNA"/>
</dbReference>
<evidence type="ECO:0000313" key="4">
    <source>
        <dbReference type="Proteomes" id="UP000478052"/>
    </source>
</evidence>
<name>A0A6G0XIC4_APHCR</name>
<evidence type="ECO:0000259" key="2">
    <source>
        <dbReference type="Pfam" id="PF10551"/>
    </source>
</evidence>
<comment type="caution">
    <text evidence="3">The sequence shown here is derived from an EMBL/GenBank/DDBJ whole genome shotgun (WGS) entry which is preliminary data.</text>
</comment>
<evidence type="ECO:0000256" key="1">
    <source>
        <dbReference type="SAM" id="SignalP"/>
    </source>
</evidence>
<evidence type="ECO:0000313" key="3">
    <source>
        <dbReference type="EMBL" id="KAF0739893.1"/>
    </source>
</evidence>
<protein>
    <recommendedName>
        <fullName evidence="2">MULE transposase domain-containing protein</fullName>
    </recommendedName>
</protein>
<feature type="non-terminal residue" evidence="3">
    <location>
        <position position="1"/>
    </location>
</feature>
<proteinExistence type="predicted"/>
<feature type="domain" description="MULE transposase" evidence="2">
    <location>
        <begin position="166"/>
        <end position="239"/>
    </location>
</feature>
<organism evidence="3 4">
    <name type="scientific">Aphis craccivora</name>
    <name type="common">Cowpea aphid</name>
    <dbReference type="NCBI Taxonomy" id="307492"/>
    <lineage>
        <taxon>Eukaryota</taxon>
        <taxon>Metazoa</taxon>
        <taxon>Ecdysozoa</taxon>
        <taxon>Arthropoda</taxon>
        <taxon>Hexapoda</taxon>
        <taxon>Insecta</taxon>
        <taxon>Pterygota</taxon>
        <taxon>Neoptera</taxon>
        <taxon>Paraneoptera</taxon>
        <taxon>Hemiptera</taxon>
        <taxon>Sternorrhyncha</taxon>
        <taxon>Aphidomorpha</taxon>
        <taxon>Aphidoidea</taxon>
        <taxon>Aphididae</taxon>
        <taxon>Aphidini</taxon>
        <taxon>Aphis</taxon>
        <taxon>Aphis</taxon>
    </lineage>
</organism>